<name>A0A194XI15_MOLSC</name>
<dbReference type="InterPro" id="IPR038071">
    <property type="entry name" value="UROD/MetE-like_sf"/>
</dbReference>
<dbReference type="RefSeq" id="XP_018074124.1">
    <property type="nucleotide sequence ID" value="XM_018216762.1"/>
</dbReference>
<proteinExistence type="predicted"/>
<accession>A0A194XI15</accession>
<protein>
    <submittedName>
        <fullName evidence="1">Uncharacterized protein</fullName>
    </submittedName>
</protein>
<dbReference type="Gene3D" id="3.20.20.210">
    <property type="match status" value="1"/>
</dbReference>
<keyword evidence="2" id="KW-1185">Reference proteome</keyword>
<dbReference type="OrthoDB" id="5422863at2759"/>
<dbReference type="AlphaFoldDB" id="A0A194XI15"/>
<dbReference type="KEGG" id="psco:LY89DRAFT_695438"/>
<evidence type="ECO:0000313" key="1">
    <source>
        <dbReference type="EMBL" id="KUJ19769.1"/>
    </source>
</evidence>
<reference evidence="1 2" key="1">
    <citation type="submission" date="2015-10" db="EMBL/GenBank/DDBJ databases">
        <title>Full genome of DAOMC 229536 Phialocephala scopiformis, a fungal endophyte of spruce producing the potent anti-insectan compound rugulosin.</title>
        <authorList>
            <consortium name="DOE Joint Genome Institute"/>
            <person name="Walker A.K."/>
            <person name="Frasz S.L."/>
            <person name="Seifert K.A."/>
            <person name="Miller J.D."/>
            <person name="Mondo S.J."/>
            <person name="Labutti K."/>
            <person name="Lipzen A."/>
            <person name="Dockter R."/>
            <person name="Kennedy M."/>
            <person name="Grigoriev I.V."/>
            <person name="Spatafora J.W."/>
        </authorList>
    </citation>
    <scope>NUCLEOTIDE SEQUENCE [LARGE SCALE GENOMIC DNA]</scope>
    <source>
        <strain evidence="1 2">CBS 120377</strain>
    </source>
</reference>
<gene>
    <name evidence="1" type="ORF">LY89DRAFT_695438</name>
</gene>
<dbReference type="SUPFAM" id="SSF51726">
    <property type="entry name" value="UROD/MetE-like"/>
    <property type="match status" value="1"/>
</dbReference>
<organism evidence="1 2">
    <name type="scientific">Mollisia scopiformis</name>
    <name type="common">Conifer needle endophyte fungus</name>
    <name type="synonym">Phialocephala scopiformis</name>
    <dbReference type="NCBI Taxonomy" id="149040"/>
    <lineage>
        <taxon>Eukaryota</taxon>
        <taxon>Fungi</taxon>
        <taxon>Dikarya</taxon>
        <taxon>Ascomycota</taxon>
        <taxon>Pezizomycotina</taxon>
        <taxon>Leotiomycetes</taxon>
        <taxon>Helotiales</taxon>
        <taxon>Mollisiaceae</taxon>
        <taxon>Mollisia</taxon>
    </lineage>
</organism>
<dbReference type="GeneID" id="28826488"/>
<dbReference type="InParanoid" id="A0A194XI15"/>
<evidence type="ECO:0000313" key="2">
    <source>
        <dbReference type="Proteomes" id="UP000070700"/>
    </source>
</evidence>
<dbReference type="Proteomes" id="UP000070700">
    <property type="component" value="Unassembled WGS sequence"/>
</dbReference>
<sequence length="333" mass="37767">MSEARSPRIERSSTTQPRLVHFVGSVSLATNTDVFKRLATSFPSQLLRIPDGETGARGNFVYWQKDSFKPFLVKLWPSGPPEAPPEPWSFEPINTRYDEVALESYKELCRLREEGIIRKGVRFQVCLPTPVNILTSIILPNYQVEIEPVLEKALMTAARRIQDNIPKEDLAIQWDMAMDIGQIEFSKFESRPDWKSLKPDFISDAWFSPVKEGITDRAARVMKSIDHDVPMGVHLCYGDSGHKHFIEPNDTALMVELVNKISAGVGRDFDWVHMPVPKDRVDDAYFAPLKDLKIEVAKKFVKDFAVGTECGMGRTKRDELDNVLEVMATVTTP</sequence>
<dbReference type="EMBL" id="KQ947410">
    <property type="protein sequence ID" value="KUJ19769.1"/>
    <property type="molecule type" value="Genomic_DNA"/>
</dbReference>